<feature type="transmembrane region" description="Helical" evidence="2">
    <location>
        <begin position="514"/>
        <end position="536"/>
    </location>
</feature>
<name>A0ABR0E6M1_ZASCE</name>
<feature type="compositionally biased region" description="Low complexity" evidence="1">
    <location>
        <begin position="35"/>
        <end position="45"/>
    </location>
</feature>
<dbReference type="SUPFAM" id="SSF53448">
    <property type="entry name" value="Nucleotide-diphospho-sugar transferases"/>
    <property type="match status" value="1"/>
</dbReference>
<evidence type="ECO:0000256" key="2">
    <source>
        <dbReference type="SAM" id="Phobius"/>
    </source>
</evidence>
<sequence>MEDHKDLVEKPEPTHYASGTTLGWVDEKTSDGRLASAHLSSASTLPGNGASQEVVNPFDDPVLDEKAPPEKQVTVPAPAYIPHENPFDDSNVFGEPENEKTRLEEQINKARRRNRWLTPPWWLSIMGQLLGYVLLACAVYFFLIGYPLWNGAIYNFWYAYQDSLDLKAGTVIFIGVALLYAVAPLLITFEKHPEVTEEFMRSNAEKALETAVIIPCYKSANVIRHTLECALKTFPAANIIVVANGNSDEPLDNTGDICASMGVRHIWVPIGSKIAAQYVGAAAAFRFRYCLLIDDDVALPEVFPLVTERIELGKEGDTHGHAKVKCVGYTLEATGEDGGPGNLCQQAQNLEYKLAGLSRTFFGKLGSASFPHGAICLWERSFLELCFQKHPGYRISEDWFFGLMCKKLGGRIKFCSQVFVKTAVPGHLMRGGKSDRAGYGEMTVTAQRLWRWNFFLMSRIIYNTWYIFFNWRLRQYEFFSKLDMFQELYSTLLLFFFPFIWPVAVGVTPGFTIGLTFGVTFMYMIITAIFAEYHLRIRGEMVARRVVYLYYPVYKLWLRLVNVASCFTALFNYARYYSVRHPKVVEDEKLLQYMLSIVSPSSRRVESVA</sequence>
<feature type="region of interest" description="Disordered" evidence="1">
    <location>
        <begin position="1"/>
        <end position="23"/>
    </location>
</feature>
<gene>
    <name evidence="3" type="ORF">PRZ48_011315</name>
</gene>
<feature type="transmembrane region" description="Helical" evidence="2">
    <location>
        <begin position="488"/>
        <end position="507"/>
    </location>
</feature>
<evidence type="ECO:0000313" key="3">
    <source>
        <dbReference type="EMBL" id="KAK4496866.1"/>
    </source>
</evidence>
<keyword evidence="2" id="KW-1133">Transmembrane helix</keyword>
<feature type="transmembrane region" description="Helical" evidence="2">
    <location>
        <begin position="449"/>
        <end position="468"/>
    </location>
</feature>
<feature type="transmembrane region" description="Helical" evidence="2">
    <location>
        <begin position="556"/>
        <end position="574"/>
    </location>
</feature>
<feature type="transmembrane region" description="Helical" evidence="2">
    <location>
        <begin position="121"/>
        <end position="148"/>
    </location>
</feature>
<feature type="transmembrane region" description="Helical" evidence="2">
    <location>
        <begin position="168"/>
        <end position="189"/>
    </location>
</feature>
<feature type="compositionally biased region" description="Basic and acidic residues" evidence="1">
    <location>
        <begin position="1"/>
        <end position="13"/>
    </location>
</feature>
<reference evidence="3 4" key="1">
    <citation type="journal article" date="2023" name="G3 (Bethesda)">
        <title>A chromosome-level genome assembly of Zasmidium syzygii isolated from banana leaves.</title>
        <authorList>
            <person name="van Westerhoven A.C."/>
            <person name="Mehrabi R."/>
            <person name="Talebi R."/>
            <person name="Steentjes M.B.F."/>
            <person name="Corcolon B."/>
            <person name="Chong P.A."/>
            <person name="Kema G.H.J."/>
            <person name="Seidl M.F."/>
        </authorList>
    </citation>
    <scope>NUCLEOTIDE SEQUENCE [LARGE SCALE GENOMIC DNA]</scope>
    <source>
        <strain evidence="3 4">P124</strain>
    </source>
</reference>
<dbReference type="Gene3D" id="3.90.550.10">
    <property type="entry name" value="Spore Coat Polysaccharide Biosynthesis Protein SpsA, Chain A"/>
    <property type="match status" value="1"/>
</dbReference>
<accession>A0ABR0E6M1</accession>
<keyword evidence="2" id="KW-0812">Transmembrane</keyword>
<protein>
    <recommendedName>
        <fullName evidence="5">Glycosyltransferase family 2 protein</fullName>
    </recommendedName>
</protein>
<proteinExistence type="predicted"/>
<evidence type="ECO:0000313" key="4">
    <source>
        <dbReference type="Proteomes" id="UP001305779"/>
    </source>
</evidence>
<evidence type="ECO:0008006" key="5">
    <source>
        <dbReference type="Google" id="ProtNLM"/>
    </source>
</evidence>
<keyword evidence="4" id="KW-1185">Reference proteome</keyword>
<dbReference type="Proteomes" id="UP001305779">
    <property type="component" value="Unassembled WGS sequence"/>
</dbReference>
<dbReference type="EMBL" id="JAXOVC010000009">
    <property type="protein sequence ID" value="KAK4496866.1"/>
    <property type="molecule type" value="Genomic_DNA"/>
</dbReference>
<feature type="region of interest" description="Disordered" evidence="1">
    <location>
        <begin position="35"/>
        <end position="69"/>
    </location>
</feature>
<dbReference type="InterPro" id="IPR029044">
    <property type="entry name" value="Nucleotide-diphossugar_trans"/>
</dbReference>
<dbReference type="Pfam" id="PF13641">
    <property type="entry name" value="Glyco_tranf_2_3"/>
    <property type="match status" value="1"/>
</dbReference>
<comment type="caution">
    <text evidence="3">The sequence shown here is derived from an EMBL/GenBank/DDBJ whole genome shotgun (WGS) entry which is preliminary data.</text>
</comment>
<keyword evidence="2" id="KW-0472">Membrane</keyword>
<evidence type="ECO:0000256" key="1">
    <source>
        <dbReference type="SAM" id="MobiDB-lite"/>
    </source>
</evidence>
<organism evidence="3 4">
    <name type="scientific">Zasmidium cellare</name>
    <name type="common">Wine cellar mold</name>
    <name type="synonym">Racodium cellare</name>
    <dbReference type="NCBI Taxonomy" id="395010"/>
    <lineage>
        <taxon>Eukaryota</taxon>
        <taxon>Fungi</taxon>
        <taxon>Dikarya</taxon>
        <taxon>Ascomycota</taxon>
        <taxon>Pezizomycotina</taxon>
        <taxon>Dothideomycetes</taxon>
        <taxon>Dothideomycetidae</taxon>
        <taxon>Mycosphaerellales</taxon>
        <taxon>Mycosphaerellaceae</taxon>
        <taxon>Zasmidium</taxon>
    </lineage>
</organism>